<dbReference type="PANTHER" id="PTHR33048">
    <property type="entry name" value="PTH11-LIKE INTEGRAL MEMBRANE PROTEIN (AFU_ORTHOLOGUE AFUA_5G11245)"/>
    <property type="match status" value="1"/>
</dbReference>
<evidence type="ECO:0000256" key="6">
    <source>
        <dbReference type="SAM" id="Phobius"/>
    </source>
</evidence>
<comment type="similarity">
    <text evidence="5">Belongs to the SAT4 family.</text>
</comment>
<evidence type="ECO:0000313" key="8">
    <source>
        <dbReference type="EMBL" id="OJJ96647.1"/>
    </source>
</evidence>
<protein>
    <recommendedName>
        <fullName evidence="7">Rhodopsin domain-containing protein</fullName>
    </recommendedName>
</protein>
<evidence type="ECO:0000256" key="3">
    <source>
        <dbReference type="ARBA" id="ARBA00022989"/>
    </source>
</evidence>
<name>A0A1L9WKF1_ASPA1</name>
<feature type="transmembrane region" description="Helical" evidence="6">
    <location>
        <begin position="96"/>
        <end position="116"/>
    </location>
</feature>
<dbReference type="PANTHER" id="PTHR33048:SF47">
    <property type="entry name" value="INTEGRAL MEMBRANE PROTEIN-RELATED"/>
    <property type="match status" value="1"/>
</dbReference>
<evidence type="ECO:0000256" key="4">
    <source>
        <dbReference type="ARBA" id="ARBA00023136"/>
    </source>
</evidence>
<feature type="transmembrane region" description="Helical" evidence="6">
    <location>
        <begin position="54"/>
        <end position="76"/>
    </location>
</feature>
<evidence type="ECO:0000259" key="7">
    <source>
        <dbReference type="Pfam" id="PF20684"/>
    </source>
</evidence>
<evidence type="ECO:0000256" key="2">
    <source>
        <dbReference type="ARBA" id="ARBA00022692"/>
    </source>
</evidence>
<dbReference type="InterPro" id="IPR049326">
    <property type="entry name" value="Rhodopsin_dom_fungi"/>
</dbReference>
<feature type="domain" description="Rhodopsin" evidence="7">
    <location>
        <begin position="30"/>
        <end position="267"/>
    </location>
</feature>
<dbReference type="OMA" id="CTPVQYY"/>
<feature type="transmembrane region" description="Helical" evidence="6">
    <location>
        <begin position="170"/>
        <end position="192"/>
    </location>
</feature>
<keyword evidence="4 6" id="KW-0472">Membrane</keyword>
<gene>
    <name evidence="8" type="ORF">ASPACDRAFT_81310</name>
</gene>
<dbReference type="EMBL" id="KV878985">
    <property type="protein sequence ID" value="OJJ96647.1"/>
    <property type="molecule type" value="Genomic_DNA"/>
</dbReference>
<dbReference type="OrthoDB" id="10017208at2759"/>
<proteinExistence type="inferred from homology"/>
<sequence length="365" mass="40269">MTWEENRYWKNALTIVPIVGAAFATITYALRLYSRRYTTAGLKLEDWLMGVGLILSYCATAFVVDTAFNGVGIPVASLPAKERHRIQFGSWMIQKFWAPSAAFIKISIVVFLRRLLGTLRTYTIVSNGLIIFIACWAVTALLVNIFQCIPVQYYYDKTLNGHCMAGQRAFFQAMGSIALVEDVIILFLPAPVVWGLQITTRQKIALTMVFSLGGLVCIFSLMRLIEFRKFITTDLASSSAKESLWTCLELDIAIICGCLPLLKPLLQGFLGKVKSGVSKGRSHPSSGTKLYGYPTSNTHHDGFLQINDLHGSQLSKGANVAASASRNSSDVELQGIAVHTVIEQDVDDHPQLSSSEIVSNHGWPR</sequence>
<evidence type="ECO:0000313" key="9">
    <source>
        <dbReference type="Proteomes" id="UP000184546"/>
    </source>
</evidence>
<dbReference type="GeneID" id="30979658"/>
<keyword evidence="2 6" id="KW-0812">Transmembrane</keyword>
<feature type="transmembrane region" description="Helical" evidence="6">
    <location>
        <begin position="12"/>
        <end position="34"/>
    </location>
</feature>
<feature type="transmembrane region" description="Helical" evidence="6">
    <location>
        <begin position="128"/>
        <end position="149"/>
    </location>
</feature>
<dbReference type="Proteomes" id="UP000184546">
    <property type="component" value="Unassembled WGS sequence"/>
</dbReference>
<reference evidence="9" key="1">
    <citation type="journal article" date="2017" name="Genome Biol.">
        <title>Comparative genomics reveals high biological diversity and specific adaptations in the industrially and medically important fungal genus Aspergillus.</title>
        <authorList>
            <person name="de Vries R.P."/>
            <person name="Riley R."/>
            <person name="Wiebenga A."/>
            <person name="Aguilar-Osorio G."/>
            <person name="Amillis S."/>
            <person name="Uchima C.A."/>
            <person name="Anderluh G."/>
            <person name="Asadollahi M."/>
            <person name="Askin M."/>
            <person name="Barry K."/>
            <person name="Battaglia E."/>
            <person name="Bayram O."/>
            <person name="Benocci T."/>
            <person name="Braus-Stromeyer S.A."/>
            <person name="Caldana C."/>
            <person name="Canovas D."/>
            <person name="Cerqueira G.C."/>
            <person name="Chen F."/>
            <person name="Chen W."/>
            <person name="Choi C."/>
            <person name="Clum A."/>
            <person name="Dos Santos R.A."/>
            <person name="Damasio A.R."/>
            <person name="Diallinas G."/>
            <person name="Emri T."/>
            <person name="Fekete E."/>
            <person name="Flipphi M."/>
            <person name="Freyberg S."/>
            <person name="Gallo A."/>
            <person name="Gournas C."/>
            <person name="Habgood R."/>
            <person name="Hainaut M."/>
            <person name="Harispe M.L."/>
            <person name="Henrissat B."/>
            <person name="Hilden K.S."/>
            <person name="Hope R."/>
            <person name="Hossain A."/>
            <person name="Karabika E."/>
            <person name="Karaffa L."/>
            <person name="Karanyi Z."/>
            <person name="Krasevec N."/>
            <person name="Kuo A."/>
            <person name="Kusch H."/>
            <person name="LaButti K."/>
            <person name="Lagendijk E.L."/>
            <person name="Lapidus A."/>
            <person name="Levasseur A."/>
            <person name="Lindquist E."/>
            <person name="Lipzen A."/>
            <person name="Logrieco A.F."/>
            <person name="MacCabe A."/>
            <person name="Maekelae M.R."/>
            <person name="Malavazi I."/>
            <person name="Melin P."/>
            <person name="Meyer V."/>
            <person name="Mielnichuk N."/>
            <person name="Miskei M."/>
            <person name="Molnar A.P."/>
            <person name="Mule G."/>
            <person name="Ngan C.Y."/>
            <person name="Orejas M."/>
            <person name="Orosz E."/>
            <person name="Ouedraogo J.P."/>
            <person name="Overkamp K.M."/>
            <person name="Park H.-S."/>
            <person name="Perrone G."/>
            <person name="Piumi F."/>
            <person name="Punt P.J."/>
            <person name="Ram A.F."/>
            <person name="Ramon A."/>
            <person name="Rauscher S."/>
            <person name="Record E."/>
            <person name="Riano-Pachon D.M."/>
            <person name="Robert V."/>
            <person name="Roehrig J."/>
            <person name="Ruller R."/>
            <person name="Salamov A."/>
            <person name="Salih N.S."/>
            <person name="Samson R.A."/>
            <person name="Sandor E."/>
            <person name="Sanguinetti M."/>
            <person name="Schuetze T."/>
            <person name="Sepcic K."/>
            <person name="Shelest E."/>
            <person name="Sherlock G."/>
            <person name="Sophianopoulou V."/>
            <person name="Squina F.M."/>
            <person name="Sun H."/>
            <person name="Susca A."/>
            <person name="Todd R.B."/>
            <person name="Tsang A."/>
            <person name="Unkles S.E."/>
            <person name="van de Wiele N."/>
            <person name="van Rossen-Uffink D."/>
            <person name="Oliveira J.V."/>
            <person name="Vesth T.C."/>
            <person name="Visser J."/>
            <person name="Yu J.-H."/>
            <person name="Zhou M."/>
            <person name="Andersen M.R."/>
            <person name="Archer D.B."/>
            <person name="Baker S.E."/>
            <person name="Benoit I."/>
            <person name="Brakhage A.A."/>
            <person name="Braus G.H."/>
            <person name="Fischer R."/>
            <person name="Frisvad J.C."/>
            <person name="Goldman G.H."/>
            <person name="Houbraken J."/>
            <person name="Oakley B."/>
            <person name="Pocsi I."/>
            <person name="Scazzocchio C."/>
            <person name="Seiboth B."/>
            <person name="vanKuyk P.A."/>
            <person name="Wortman J."/>
            <person name="Dyer P.S."/>
            <person name="Grigoriev I.V."/>
        </authorList>
    </citation>
    <scope>NUCLEOTIDE SEQUENCE [LARGE SCALE GENOMIC DNA]</scope>
    <source>
        <strain evidence="9">ATCC 16872 / CBS 172.66 / WB 5094</strain>
    </source>
</reference>
<dbReference type="InterPro" id="IPR052337">
    <property type="entry name" value="SAT4-like"/>
</dbReference>
<feature type="transmembrane region" description="Helical" evidence="6">
    <location>
        <begin position="204"/>
        <end position="225"/>
    </location>
</feature>
<dbReference type="VEuPathDB" id="FungiDB:ASPACDRAFT_81310"/>
<dbReference type="STRING" id="690307.A0A1L9WKF1"/>
<keyword evidence="9" id="KW-1185">Reference proteome</keyword>
<dbReference type="AlphaFoldDB" id="A0A1L9WKF1"/>
<dbReference type="Pfam" id="PF20684">
    <property type="entry name" value="Fung_rhodopsin"/>
    <property type="match status" value="1"/>
</dbReference>
<dbReference type="GO" id="GO:0016020">
    <property type="term" value="C:membrane"/>
    <property type="evidence" value="ECO:0007669"/>
    <property type="project" value="UniProtKB-SubCell"/>
</dbReference>
<accession>A0A1L9WKF1</accession>
<comment type="subcellular location">
    <subcellularLocation>
        <location evidence="1">Membrane</location>
        <topology evidence="1">Multi-pass membrane protein</topology>
    </subcellularLocation>
</comment>
<organism evidence="8 9">
    <name type="scientific">Aspergillus aculeatus (strain ATCC 16872 / CBS 172.66 / WB 5094)</name>
    <dbReference type="NCBI Taxonomy" id="690307"/>
    <lineage>
        <taxon>Eukaryota</taxon>
        <taxon>Fungi</taxon>
        <taxon>Dikarya</taxon>
        <taxon>Ascomycota</taxon>
        <taxon>Pezizomycotina</taxon>
        <taxon>Eurotiomycetes</taxon>
        <taxon>Eurotiomycetidae</taxon>
        <taxon>Eurotiales</taxon>
        <taxon>Aspergillaceae</taxon>
        <taxon>Aspergillus</taxon>
        <taxon>Aspergillus subgen. Circumdati</taxon>
    </lineage>
</organism>
<dbReference type="RefSeq" id="XP_020052987.1">
    <property type="nucleotide sequence ID" value="XM_020205844.1"/>
</dbReference>
<evidence type="ECO:0000256" key="5">
    <source>
        <dbReference type="ARBA" id="ARBA00038359"/>
    </source>
</evidence>
<keyword evidence="3 6" id="KW-1133">Transmembrane helix</keyword>
<evidence type="ECO:0000256" key="1">
    <source>
        <dbReference type="ARBA" id="ARBA00004141"/>
    </source>
</evidence>